<dbReference type="AlphaFoldDB" id="A0A0M0LCZ5"/>
<keyword evidence="5 8" id="KW-1133">Transmembrane helix</keyword>
<evidence type="ECO:0000256" key="8">
    <source>
        <dbReference type="RuleBase" id="RU363032"/>
    </source>
</evidence>
<evidence type="ECO:0000256" key="6">
    <source>
        <dbReference type="ARBA" id="ARBA00023136"/>
    </source>
</evidence>
<feature type="transmembrane region" description="Helical" evidence="8">
    <location>
        <begin position="16"/>
        <end position="38"/>
    </location>
</feature>
<dbReference type="InterPro" id="IPR000515">
    <property type="entry name" value="MetI-like"/>
</dbReference>
<evidence type="ECO:0000256" key="7">
    <source>
        <dbReference type="ARBA" id="ARBA00024202"/>
    </source>
</evidence>
<organism evidence="10 11">
    <name type="scientific">Viridibacillus arvi</name>
    <dbReference type="NCBI Taxonomy" id="263475"/>
    <lineage>
        <taxon>Bacteria</taxon>
        <taxon>Bacillati</taxon>
        <taxon>Bacillota</taxon>
        <taxon>Bacilli</taxon>
        <taxon>Bacillales</taxon>
        <taxon>Caryophanaceae</taxon>
        <taxon>Viridibacillus</taxon>
    </lineage>
</organism>
<dbReference type="Gene3D" id="1.10.3720.10">
    <property type="entry name" value="MetI-like"/>
    <property type="match status" value="1"/>
</dbReference>
<dbReference type="Pfam" id="PF12911">
    <property type="entry name" value="OppC_N"/>
    <property type="match status" value="1"/>
</dbReference>
<comment type="subcellular location">
    <subcellularLocation>
        <location evidence="1 8">Cell membrane</location>
        <topology evidence="1 8">Multi-pass membrane protein</topology>
    </subcellularLocation>
</comment>
<dbReference type="SUPFAM" id="SSF161098">
    <property type="entry name" value="MetI-like"/>
    <property type="match status" value="1"/>
</dbReference>
<dbReference type="GO" id="GO:0005886">
    <property type="term" value="C:plasma membrane"/>
    <property type="evidence" value="ECO:0007669"/>
    <property type="project" value="UniProtKB-SubCell"/>
</dbReference>
<dbReference type="GeneID" id="301136564"/>
<keyword evidence="4 8" id="KW-0812">Transmembrane</keyword>
<dbReference type="Pfam" id="PF00528">
    <property type="entry name" value="BPD_transp_1"/>
    <property type="match status" value="1"/>
</dbReference>
<dbReference type="PANTHER" id="PTHR43386:SF1">
    <property type="entry name" value="D,D-DIPEPTIDE TRANSPORT SYSTEM PERMEASE PROTEIN DDPC-RELATED"/>
    <property type="match status" value="1"/>
</dbReference>
<accession>A0A0M0LCZ5</accession>
<feature type="transmembrane region" description="Helical" evidence="8">
    <location>
        <begin position="247"/>
        <end position="266"/>
    </location>
</feature>
<evidence type="ECO:0000256" key="4">
    <source>
        <dbReference type="ARBA" id="ARBA00022692"/>
    </source>
</evidence>
<dbReference type="PANTHER" id="PTHR43386">
    <property type="entry name" value="OLIGOPEPTIDE TRANSPORT SYSTEM PERMEASE PROTEIN APPC"/>
    <property type="match status" value="1"/>
</dbReference>
<evidence type="ECO:0000259" key="9">
    <source>
        <dbReference type="PROSITE" id="PS50928"/>
    </source>
</evidence>
<evidence type="ECO:0000256" key="5">
    <source>
        <dbReference type="ARBA" id="ARBA00022989"/>
    </source>
</evidence>
<keyword evidence="2 8" id="KW-0813">Transport</keyword>
<dbReference type="RefSeq" id="WP_053417065.1">
    <property type="nucleotide sequence ID" value="NZ_JBCMHV010000039.1"/>
</dbReference>
<dbReference type="InterPro" id="IPR053385">
    <property type="entry name" value="ABC_transport_permease"/>
</dbReference>
<dbReference type="Proteomes" id="UP000036867">
    <property type="component" value="Unassembled WGS sequence"/>
</dbReference>
<gene>
    <name evidence="10" type="primary">nikC</name>
    <name evidence="10" type="ORF">AMD00_10695</name>
</gene>
<comment type="caution">
    <text evidence="10">The sequence shown here is derived from an EMBL/GenBank/DDBJ whole genome shotgun (WGS) entry which is preliminary data.</text>
</comment>
<feature type="transmembrane region" description="Helical" evidence="8">
    <location>
        <begin position="126"/>
        <end position="150"/>
    </location>
</feature>
<dbReference type="InterPro" id="IPR035906">
    <property type="entry name" value="MetI-like_sf"/>
</dbReference>
<keyword evidence="6 8" id="KW-0472">Membrane</keyword>
<feature type="transmembrane region" description="Helical" evidence="8">
    <location>
        <begin position="198"/>
        <end position="223"/>
    </location>
</feature>
<evidence type="ECO:0000313" key="10">
    <source>
        <dbReference type="EMBL" id="KOO48876.1"/>
    </source>
</evidence>
<feature type="domain" description="ABC transmembrane type-1" evidence="9">
    <location>
        <begin position="81"/>
        <end position="266"/>
    </location>
</feature>
<dbReference type="OrthoDB" id="9797472at2"/>
<sequence>MKLKIKMRRMLLKHKLMIISSIIILGMIGLALFASFLAPNDPNFVDIAQKLQGPSSQFPLGTDHLGRCILSRLIFGTQTSLGTAILVMGLMMFISIPLGIFAGFIGGKVDYLFMRICDTLMAFPSFLLSLALVGILGPGLFNLILAMVLVQWVYYARVIRGMVLGVKEQNFIVAAKVCGTPKFIIIMKHILPAIISQVVVLVFMDIGGVILAISSLSFLGLGIQPPEAEWGMMINDSKPFFRNYPSLMLYPGIMIFIVVIAFNLFGEALKDALDIKRVGGGVE</sequence>
<dbReference type="NCBIfam" id="NF045474">
    <property type="entry name" value="Opp2C"/>
    <property type="match status" value="1"/>
</dbReference>
<feature type="transmembrane region" description="Helical" evidence="8">
    <location>
        <begin position="81"/>
        <end position="105"/>
    </location>
</feature>
<dbReference type="CDD" id="cd06261">
    <property type="entry name" value="TM_PBP2"/>
    <property type="match status" value="1"/>
</dbReference>
<keyword evidence="3" id="KW-1003">Cell membrane</keyword>
<dbReference type="EMBL" id="LILB01000005">
    <property type="protein sequence ID" value="KOO48876.1"/>
    <property type="molecule type" value="Genomic_DNA"/>
</dbReference>
<dbReference type="InterPro" id="IPR050366">
    <property type="entry name" value="BP-dependent_transpt_permease"/>
</dbReference>
<evidence type="ECO:0000256" key="3">
    <source>
        <dbReference type="ARBA" id="ARBA00022475"/>
    </source>
</evidence>
<protein>
    <submittedName>
        <fullName evidence="10">Nickel transporter permease NikC</fullName>
    </submittedName>
</protein>
<dbReference type="GO" id="GO:0055085">
    <property type="term" value="P:transmembrane transport"/>
    <property type="evidence" value="ECO:0007669"/>
    <property type="project" value="InterPro"/>
</dbReference>
<evidence type="ECO:0000256" key="2">
    <source>
        <dbReference type="ARBA" id="ARBA00022448"/>
    </source>
</evidence>
<reference evidence="11" key="1">
    <citation type="submission" date="2015-08" db="EMBL/GenBank/DDBJ databases">
        <title>Fjat-10028 dsm 16317.</title>
        <authorList>
            <person name="Liu B."/>
            <person name="Wang J."/>
            <person name="Zhu Y."/>
            <person name="Liu G."/>
            <person name="Chen Q."/>
            <person name="Chen Z."/>
            <person name="Lan J."/>
            <person name="Che J."/>
            <person name="Ge C."/>
            <person name="Shi H."/>
            <person name="Pan Z."/>
            <person name="Liu X."/>
        </authorList>
    </citation>
    <scope>NUCLEOTIDE SEQUENCE [LARGE SCALE GENOMIC DNA]</scope>
    <source>
        <strain evidence="11">DSM 16317</strain>
    </source>
</reference>
<comment type="similarity">
    <text evidence="7">Belongs to the binding-protein-dependent transport system permease family. OppBC subfamily.</text>
</comment>
<evidence type="ECO:0000256" key="1">
    <source>
        <dbReference type="ARBA" id="ARBA00004651"/>
    </source>
</evidence>
<proteinExistence type="inferred from homology"/>
<dbReference type="InterPro" id="IPR025966">
    <property type="entry name" value="OppC_N"/>
</dbReference>
<name>A0A0M0LCZ5_9BACL</name>
<dbReference type="PROSITE" id="PS50928">
    <property type="entry name" value="ABC_TM1"/>
    <property type="match status" value="1"/>
</dbReference>
<keyword evidence="11" id="KW-1185">Reference proteome</keyword>
<dbReference type="PATRIC" id="fig|263475.3.peg.3363"/>
<dbReference type="STRING" id="263475.AMD00_10695"/>
<evidence type="ECO:0000313" key="11">
    <source>
        <dbReference type="Proteomes" id="UP000036867"/>
    </source>
</evidence>